<evidence type="ECO:0008006" key="3">
    <source>
        <dbReference type="Google" id="ProtNLM"/>
    </source>
</evidence>
<dbReference type="SUPFAM" id="SSF140500">
    <property type="entry name" value="BAS1536-like"/>
    <property type="match status" value="1"/>
</dbReference>
<organism evidence="1 2">
    <name type="scientific">Desulfocucumis palustris</name>
    <dbReference type="NCBI Taxonomy" id="1898651"/>
    <lineage>
        <taxon>Bacteria</taxon>
        <taxon>Bacillati</taxon>
        <taxon>Bacillota</taxon>
        <taxon>Clostridia</taxon>
        <taxon>Eubacteriales</taxon>
        <taxon>Desulfocucumaceae</taxon>
        <taxon>Desulfocucumis</taxon>
    </lineage>
</organism>
<accession>A0A2L2XN93</accession>
<name>A0A2L2XN93_9FIRM</name>
<dbReference type="Proteomes" id="UP000239549">
    <property type="component" value="Unassembled WGS sequence"/>
</dbReference>
<dbReference type="InterPro" id="IPR018540">
    <property type="entry name" value="Spo0E-like"/>
</dbReference>
<proteinExistence type="predicted"/>
<comment type="caution">
    <text evidence="1">The sequence shown here is derived from an EMBL/GenBank/DDBJ whole genome shotgun (WGS) entry which is preliminary data.</text>
</comment>
<evidence type="ECO:0000313" key="2">
    <source>
        <dbReference type="Proteomes" id="UP000239549"/>
    </source>
</evidence>
<keyword evidence="2" id="KW-1185">Reference proteome</keyword>
<dbReference type="Pfam" id="PF09388">
    <property type="entry name" value="SpoOE-like"/>
    <property type="match status" value="1"/>
</dbReference>
<evidence type="ECO:0000313" key="1">
    <source>
        <dbReference type="EMBL" id="GBF35431.1"/>
    </source>
</evidence>
<dbReference type="GO" id="GO:0046983">
    <property type="term" value="F:protein dimerization activity"/>
    <property type="evidence" value="ECO:0007669"/>
    <property type="project" value="InterPro"/>
</dbReference>
<protein>
    <recommendedName>
        <fullName evidence="3">Spo0E like sporulation regulatory protein</fullName>
    </recommendedName>
</protein>
<sequence length="45" mass="5741">MMDKIKLRLKIERLRRRMYNMKDNSRRLRVSQDLDRLINEYMKNV</sequence>
<dbReference type="InterPro" id="IPR036638">
    <property type="entry name" value="HLH_DNA-bd_sf"/>
</dbReference>
<dbReference type="AlphaFoldDB" id="A0A2L2XN93"/>
<dbReference type="EMBL" id="BFAV01000162">
    <property type="protein sequence ID" value="GBF35431.1"/>
    <property type="molecule type" value="Genomic_DNA"/>
</dbReference>
<dbReference type="InterPro" id="IPR037208">
    <property type="entry name" value="Spo0E-like_sf"/>
</dbReference>
<gene>
    <name evidence="1" type="ORF">DCCM_4558</name>
</gene>
<reference evidence="2" key="1">
    <citation type="submission" date="2018-02" db="EMBL/GenBank/DDBJ databases">
        <title>Genome sequence of Desulfocucumis palustris strain NAW-5.</title>
        <authorList>
            <person name="Watanabe M."/>
            <person name="Kojima H."/>
            <person name="Fukui M."/>
        </authorList>
    </citation>
    <scope>NUCLEOTIDE SEQUENCE [LARGE SCALE GENOMIC DNA]</scope>
    <source>
        <strain evidence="2">NAW-5</strain>
    </source>
</reference>
<dbReference type="RefSeq" id="WP_104373500.1">
    <property type="nucleotide sequence ID" value="NZ_BFAV01000162.1"/>
</dbReference>
<dbReference type="Gene3D" id="4.10.280.10">
    <property type="entry name" value="Helix-loop-helix DNA-binding domain"/>
    <property type="match status" value="1"/>
</dbReference>
<dbReference type="GO" id="GO:0043937">
    <property type="term" value="P:regulation of sporulation"/>
    <property type="evidence" value="ECO:0007669"/>
    <property type="project" value="InterPro"/>
</dbReference>